<dbReference type="Gene3D" id="3.30.40.10">
    <property type="entry name" value="Zinc/RING finger domain, C3HC4 (zinc finger)"/>
    <property type="match status" value="1"/>
</dbReference>
<keyword evidence="1" id="KW-0479">Metal-binding</keyword>
<dbReference type="GO" id="GO:0008270">
    <property type="term" value="F:zinc ion binding"/>
    <property type="evidence" value="ECO:0007669"/>
    <property type="project" value="UniProtKB-KW"/>
</dbReference>
<evidence type="ECO:0000256" key="1">
    <source>
        <dbReference type="ARBA" id="ARBA00022723"/>
    </source>
</evidence>
<evidence type="ECO:0000256" key="4">
    <source>
        <dbReference type="ARBA" id="ARBA00023015"/>
    </source>
</evidence>
<organism evidence="8 9">
    <name type="scientific">Ilex paraguariensis</name>
    <name type="common">yerba mate</name>
    <dbReference type="NCBI Taxonomy" id="185542"/>
    <lineage>
        <taxon>Eukaryota</taxon>
        <taxon>Viridiplantae</taxon>
        <taxon>Streptophyta</taxon>
        <taxon>Embryophyta</taxon>
        <taxon>Tracheophyta</taxon>
        <taxon>Spermatophyta</taxon>
        <taxon>Magnoliopsida</taxon>
        <taxon>eudicotyledons</taxon>
        <taxon>Gunneridae</taxon>
        <taxon>Pentapetalae</taxon>
        <taxon>asterids</taxon>
        <taxon>campanulids</taxon>
        <taxon>Aquifoliales</taxon>
        <taxon>Aquifoliaceae</taxon>
        <taxon>Ilex</taxon>
    </lineage>
</organism>
<keyword evidence="9" id="KW-1185">Reference proteome</keyword>
<keyword evidence="2" id="KW-0863">Zinc-finger</keyword>
<feature type="region of interest" description="Disordered" evidence="6">
    <location>
        <begin position="117"/>
        <end position="136"/>
    </location>
</feature>
<dbReference type="InterPro" id="IPR058054">
    <property type="entry name" value="Znf_MS1-like"/>
</dbReference>
<evidence type="ECO:0000313" key="8">
    <source>
        <dbReference type="EMBL" id="CAK9180396.1"/>
    </source>
</evidence>
<feature type="domain" description="Zinc finger PHD-type" evidence="7">
    <location>
        <begin position="419"/>
        <end position="465"/>
    </location>
</feature>
<dbReference type="InterPro" id="IPR011011">
    <property type="entry name" value="Znf_FYVE_PHD"/>
</dbReference>
<dbReference type="InterPro" id="IPR059080">
    <property type="entry name" value="WHD_PTC1"/>
</dbReference>
<dbReference type="InterPro" id="IPR057765">
    <property type="entry name" value="MS1-like_ubiquitin"/>
</dbReference>
<dbReference type="CDD" id="cd15556">
    <property type="entry name" value="PHD_MMD1_like"/>
    <property type="match status" value="1"/>
</dbReference>
<dbReference type="InterPro" id="IPR013083">
    <property type="entry name" value="Znf_RING/FYVE/PHD"/>
</dbReference>
<dbReference type="Proteomes" id="UP001642360">
    <property type="component" value="Unassembled WGS sequence"/>
</dbReference>
<dbReference type="SUPFAM" id="SSF57903">
    <property type="entry name" value="FYVE/PHD zinc finger"/>
    <property type="match status" value="1"/>
</dbReference>
<dbReference type="PANTHER" id="PTHR46201">
    <property type="entry name" value="PHD FINGER PROTEIN MALE MEIOCYTE DEATH 1-RELATED"/>
    <property type="match status" value="1"/>
</dbReference>
<dbReference type="InterPro" id="IPR001965">
    <property type="entry name" value="Znf_PHD"/>
</dbReference>
<keyword evidence="3" id="KW-0862">Zinc</keyword>
<protein>
    <recommendedName>
        <fullName evidence="7">Zinc finger PHD-type domain-containing protein</fullName>
    </recommendedName>
</protein>
<keyword evidence="4" id="KW-0805">Transcription regulation</keyword>
<accession>A0ABC8UH88</accession>
<evidence type="ECO:0000256" key="3">
    <source>
        <dbReference type="ARBA" id="ARBA00022833"/>
    </source>
</evidence>
<dbReference type="SMART" id="SM00249">
    <property type="entry name" value="PHD"/>
    <property type="match status" value="1"/>
</dbReference>
<name>A0ABC8UH88_9AQUA</name>
<dbReference type="PROSITE" id="PS01359">
    <property type="entry name" value="ZF_PHD_1"/>
    <property type="match status" value="1"/>
</dbReference>
<evidence type="ECO:0000256" key="6">
    <source>
        <dbReference type="SAM" id="MobiDB-lite"/>
    </source>
</evidence>
<proteinExistence type="predicted"/>
<dbReference type="Pfam" id="PF25565">
    <property type="entry name" value="Ubiquitin_At1g33420"/>
    <property type="match status" value="1"/>
</dbReference>
<reference evidence="8 9" key="1">
    <citation type="submission" date="2024-02" db="EMBL/GenBank/DDBJ databases">
        <authorList>
            <person name="Vignale AGUSTIN F."/>
            <person name="Sosa J E."/>
            <person name="Modenutti C."/>
        </authorList>
    </citation>
    <scope>NUCLEOTIDE SEQUENCE [LARGE SCALE GENOMIC DNA]</scope>
</reference>
<keyword evidence="5" id="KW-0804">Transcription</keyword>
<dbReference type="Pfam" id="PF20826">
    <property type="entry name" value="PHD_5"/>
    <property type="match status" value="1"/>
</dbReference>
<dbReference type="InterPro" id="IPR019786">
    <property type="entry name" value="Zinc_finger_PHD-type_CS"/>
</dbReference>
<sequence length="502" mass="56131">MLTKITVEDASKKHSMHTRLLYGVAYGHTWFGRWGYKFCPGSSGISECKYNRAIENLSSIALDEIICNFGNTKQGQEIKRIVQFYRDLSETQLTTVRDLLWFMLTLNLLSPAERKSTMGASATSSAPQPLTRTVKDISKQKHGKYRDFATSVASIDSRWPARRLQYAAQRIVDVLREKKGSKPGNGGISRKELRDAARVHVGDTGLLDFVMKSLNKVIVGNYLVSRDFNSSTGVLEYASQELANCAQVPELEPKMVPCQNPASAPGTCSDICNDVVYLYNHVLLHCPGLDLVELPSHIVLESNHFVKQWPLKDEEDQSLRFLCRVVPSLFDCTRLLQPGEFIMVPLNATVGELKEAAQSALRDTYCIMEHFEVHEVEDVEEMDREMSIEGILEVWVRGSGMDWGTELMYQGGPNNWTVRCDCGVQEDDGKRMVACDNCDVWQHTHCVGIENEDTIPLIFLCSKCSALLMLPRIDAGLGSGSSEFSDPLVLPPAAELGTEFLF</sequence>
<dbReference type="AlphaFoldDB" id="A0ABC8UH88"/>
<dbReference type="Pfam" id="PF25874">
    <property type="entry name" value="WHD_plant_repro"/>
    <property type="match status" value="1"/>
</dbReference>
<evidence type="ECO:0000259" key="7">
    <source>
        <dbReference type="SMART" id="SM00249"/>
    </source>
</evidence>
<evidence type="ECO:0000256" key="5">
    <source>
        <dbReference type="ARBA" id="ARBA00023163"/>
    </source>
</evidence>
<dbReference type="EMBL" id="CAUOFW020007724">
    <property type="protein sequence ID" value="CAK9180396.1"/>
    <property type="molecule type" value="Genomic_DNA"/>
</dbReference>
<feature type="compositionally biased region" description="Polar residues" evidence="6">
    <location>
        <begin position="118"/>
        <end position="131"/>
    </location>
</feature>
<gene>
    <name evidence="8" type="ORF">ILEXP_LOCUS50389</name>
</gene>
<evidence type="ECO:0000256" key="2">
    <source>
        <dbReference type="ARBA" id="ARBA00022771"/>
    </source>
</evidence>
<evidence type="ECO:0000313" key="9">
    <source>
        <dbReference type="Proteomes" id="UP001642360"/>
    </source>
</evidence>
<comment type="caution">
    <text evidence="8">The sequence shown here is derived from an EMBL/GenBank/DDBJ whole genome shotgun (WGS) entry which is preliminary data.</text>
</comment>
<dbReference type="PANTHER" id="PTHR46201:SF9">
    <property type="entry name" value="PHD FINGER PROTEIN MALE MEIOCYTE DEATH 1"/>
    <property type="match status" value="1"/>
</dbReference>